<gene>
    <name evidence="6" type="ORF">P73_0432</name>
</gene>
<dbReference type="PROSITE" id="PS51063">
    <property type="entry name" value="HTH_CRP_2"/>
    <property type="match status" value="1"/>
</dbReference>
<feature type="domain" description="HTH crp-type" evidence="5">
    <location>
        <begin position="150"/>
        <end position="224"/>
    </location>
</feature>
<sequence>MIVDRCENCPLKSKNAFVPLTGTEVDFMNGFKKGELAVEAGTTLVTEGSDAPHLYTVLSGMGMRYKTLEDGRRQVIGFILPGDFIGLQASVMGEAQNSVDAKTDMRLCAFQRRDLWTLFERHPDRAYDLVWMSAVEESFLGEALTTLGQRSGRERVAWALVKLFERLSALGLDDGERVPLPFRQQDLADSLGLSLVHTNKTLRALHGEGLATWVDGELEIGDLDALRDIALLAEEGFQPRPLI</sequence>
<reference evidence="6 7" key="1">
    <citation type="journal article" date="2014" name="Int. J. Syst. Evol. Microbiol.">
        <title>Celeribacter indicus sp. nov., a polycyclic aromatic hydrocarbon-degrading bacterium from deep-sea sediment and reclassification of Huaishuia halophila as Celeribacter halophilus comb. nov.</title>
        <authorList>
            <person name="Lai Q."/>
            <person name="Cao J."/>
            <person name="Yuan J."/>
            <person name="Li F."/>
            <person name="Shao Z."/>
        </authorList>
    </citation>
    <scope>NUCLEOTIDE SEQUENCE [LARGE SCALE GENOMIC DNA]</scope>
    <source>
        <strain evidence="6">P73</strain>
    </source>
</reference>
<dbReference type="InterPro" id="IPR014710">
    <property type="entry name" value="RmlC-like_jellyroll"/>
</dbReference>
<dbReference type="GO" id="GO:0003677">
    <property type="term" value="F:DNA binding"/>
    <property type="evidence" value="ECO:0007669"/>
    <property type="project" value="UniProtKB-KW"/>
</dbReference>
<dbReference type="PROSITE" id="PS50042">
    <property type="entry name" value="CNMP_BINDING_3"/>
    <property type="match status" value="1"/>
</dbReference>
<evidence type="ECO:0000313" key="7">
    <source>
        <dbReference type="Proteomes" id="UP000031521"/>
    </source>
</evidence>
<evidence type="ECO:0000256" key="2">
    <source>
        <dbReference type="ARBA" id="ARBA00023125"/>
    </source>
</evidence>
<evidence type="ECO:0000256" key="1">
    <source>
        <dbReference type="ARBA" id="ARBA00023015"/>
    </source>
</evidence>
<dbReference type="KEGG" id="cid:P73_0432"/>
<dbReference type="GO" id="GO:0006355">
    <property type="term" value="P:regulation of DNA-templated transcription"/>
    <property type="evidence" value="ECO:0007669"/>
    <property type="project" value="InterPro"/>
</dbReference>
<keyword evidence="2" id="KW-0238">DNA-binding</keyword>
<dbReference type="Pfam" id="PF13545">
    <property type="entry name" value="HTH_Crp_2"/>
    <property type="match status" value="1"/>
</dbReference>
<evidence type="ECO:0000256" key="3">
    <source>
        <dbReference type="ARBA" id="ARBA00023163"/>
    </source>
</evidence>
<dbReference type="Pfam" id="PF00027">
    <property type="entry name" value="cNMP_binding"/>
    <property type="match status" value="1"/>
</dbReference>
<dbReference type="EMBL" id="CP004393">
    <property type="protein sequence ID" value="AJE45147.1"/>
    <property type="molecule type" value="Genomic_DNA"/>
</dbReference>
<dbReference type="Gene3D" id="2.60.120.10">
    <property type="entry name" value="Jelly Rolls"/>
    <property type="match status" value="1"/>
</dbReference>
<dbReference type="HOGENOM" id="CLU_075053_0_0_5"/>
<dbReference type="SUPFAM" id="SSF46785">
    <property type="entry name" value="Winged helix' DNA-binding domain"/>
    <property type="match status" value="1"/>
</dbReference>
<dbReference type="SUPFAM" id="SSF51206">
    <property type="entry name" value="cAMP-binding domain-like"/>
    <property type="match status" value="1"/>
</dbReference>
<dbReference type="InterPro" id="IPR036390">
    <property type="entry name" value="WH_DNA-bd_sf"/>
</dbReference>
<evidence type="ECO:0000259" key="5">
    <source>
        <dbReference type="PROSITE" id="PS51063"/>
    </source>
</evidence>
<dbReference type="InterPro" id="IPR000595">
    <property type="entry name" value="cNMP-bd_dom"/>
</dbReference>
<accession>A0A0B5DY74</accession>
<evidence type="ECO:0000259" key="4">
    <source>
        <dbReference type="PROSITE" id="PS50042"/>
    </source>
</evidence>
<organism evidence="6 7">
    <name type="scientific">Celeribacter indicus</name>
    <dbReference type="NCBI Taxonomy" id="1208324"/>
    <lineage>
        <taxon>Bacteria</taxon>
        <taxon>Pseudomonadati</taxon>
        <taxon>Pseudomonadota</taxon>
        <taxon>Alphaproteobacteria</taxon>
        <taxon>Rhodobacterales</taxon>
        <taxon>Roseobacteraceae</taxon>
        <taxon>Celeribacter</taxon>
    </lineage>
</organism>
<dbReference type="STRING" id="1208324.P73_0432"/>
<dbReference type="RefSeq" id="WP_245629223.1">
    <property type="nucleotide sequence ID" value="NZ_CP004393.1"/>
</dbReference>
<keyword evidence="3" id="KW-0804">Transcription</keyword>
<dbReference type="CDD" id="cd00038">
    <property type="entry name" value="CAP_ED"/>
    <property type="match status" value="1"/>
</dbReference>
<protein>
    <submittedName>
        <fullName evidence="6">Cyclic nucleotide-binding protein</fullName>
    </submittedName>
</protein>
<keyword evidence="7" id="KW-1185">Reference proteome</keyword>
<keyword evidence="1" id="KW-0805">Transcription regulation</keyword>
<name>A0A0B5DY74_9RHOB</name>
<dbReference type="AlphaFoldDB" id="A0A0B5DY74"/>
<dbReference type="InterPro" id="IPR036388">
    <property type="entry name" value="WH-like_DNA-bd_sf"/>
</dbReference>
<evidence type="ECO:0000313" key="6">
    <source>
        <dbReference type="EMBL" id="AJE45147.1"/>
    </source>
</evidence>
<feature type="domain" description="Cyclic nucleotide-binding" evidence="4">
    <location>
        <begin position="38"/>
        <end position="86"/>
    </location>
</feature>
<dbReference type="Gene3D" id="1.10.10.10">
    <property type="entry name" value="Winged helix-like DNA-binding domain superfamily/Winged helix DNA-binding domain"/>
    <property type="match status" value="1"/>
</dbReference>
<dbReference type="InterPro" id="IPR012318">
    <property type="entry name" value="HTH_CRP"/>
</dbReference>
<dbReference type="SMART" id="SM00419">
    <property type="entry name" value="HTH_CRP"/>
    <property type="match status" value="1"/>
</dbReference>
<proteinExistence type="predicted"/>
<dbReference type="Proteomes" id="UP000031521">
    <property type="component" value="Chromosome"/>
</dbReference>
<dbReference type="InterPro" id="IPR018490">
    <property type="entry name" value="cNMP-bd_dom_sf"/>
</dbReference>